<accession>A0A081PHV7</accession>
<dbReference type="eggNOG" id="COG4529">
    <property type="taxonomic scope" value="Bacteria"/>
</dbReference>
<proteinExistence type="predicted"/>
<dbReference type="Gene3D" id="3.50.50.60">
    <property type="entry name" value="FAD/NAD(P)-binding domain"/>
    <property type="match status" value="1"/>
</dbReference>
<evidence type="ECO:0000313" key="2">
    <source>
        <dbReference type="EMBL" id="KEQ30280.1"/>
    </source>
</evidence>
<dbReference type="Pfam" id="PF13454">
    <property type="entry name" value="NAD_binding_9"/>
    <property type="match status" value="1"/>
</dbReference>
<dbReference type="PANTHER" id="PTHR40254:SF1">
    <property type="entry name" value="BLR0577 PROTEIN"/>
    <property type="match status" value="1"/>
</dbReference>
<name>A0A081PHV7_9SPHI</name>
<sequence length="578" mass="65104">MSQNLMQRIAILGGGPAGLFMYKRLLESGNTNVEIQIFERKSYLGAGMPYSIEGANSEHITNVSDNEIPVLFSSIEDWVKTAPEEILNLFGIDPLNFNEYKVLPRLFFGKYLSAQFELLRQQAEKIGIRTIVNLNSEVTDIIDHPSRGKVDVFIADTGKQSFDTIIICTGHNWPKKYEGKVSGYYDSPYPPKKLALQLNHPVGIKGSSLTAIDAIRTMARFNGEFETDNNGRVSYVLNSDSPEFRLVMHSRNGLLPAIRFHLEDSHLGKEVLISRQEMRNNIQHNGGFISLDYIFEKNFKQLFREKAPAFYAKVKDMALEEFVDTMMGMREEIEPFTLFRKEYVEAEQSIEREESIYWKEMLAILSYAMNYPAKYLSAEDMQRLQNVLMPLISIVIAFVPQSSCKELFALHDAGVLSIVAVGNESEVSPGETGGAVYLYKDESGNDISIHFQTFVDCVGQPHLSFQDFPFKGLVNAGAVSPAMLQFQSEDAGRAEQDKGNEMVIKDNNEKYHLIVPGVTINDNFQIIDRYGKTNERIYIMAVPYIGGFNPDYSGIDFCEAASETIMKSLSGNEAPELV</sequence>
<evidence type="ECO:0000313" key="3">
    <source>
        <dbReference type="Proteomes" id="UP000028007"/>
    </source>
</evidence>
<organism evidence="2 3">
    <name type="scientific">Pedobacter antarcticus 4BY</name>
    <dbReference type="NCBI Taxonomy" id="1358423"/>
    <lineage>
        <taxon>Bacteria</taxon>
        <taxon>Pseudomonadati</taxon>
        <taxon>Bacteroidota</taxon>
        <taxon>Sphingobacteriia</taxon>
        <taxon>Sphingobacteriales</taxon>
        <taxon>Sphingobacteriaceae</taxon>
        <taxon>Pedobacter</taxon>
    </lineage>
</organism>
<comment type="caution">
    <text evidence="2">The sequence shown here is derived from an EMBL/GenBank/DDBJ whole genome shotgun (WGS) entry which is preliminary data.</text>
</comment>
<dbReference type="EMBL" id="JNFF01000046">
    <property type="protein sequence ID" value="KEQ30280.1"/>
    <property type="molecule type" value="Genomic_DNA"/>
</dbReference>
<feature type="domain" description="FAD-dependent urate hydroxylase HpyO/Asp monooxygenase CreE-like FAD/NAD(P)-binding" evidence="1">
    <location>
        <begin position="10"/>
        <end position="171"/>
    </location>
</feature>
<dbReference type="InterPro" id="IPR052189">
    <property type="entry name" value="L-asp_N-monooxygenase_NS-form"/>
</dbReference>
<dbReference type="SUPFAM" id="SSF51905">
    <property type="entry name" value="FAD/NAD(P)-binding domain"/>
    <property type="match status" value="1"/>
</dbReference>
<dbReference type="AlphaFoldDB" id="A0A081PHV7"/>
<reference evidence="2 3" key="1">
    <citation type="journal article" date="1992" name="Int. J. Syst. Bacteriol.">
        <title>Sphingobacterium antarcticus sp. nov. a Psychrotrophic Bacterium from the Soils of Schirmacher Oasis, Antarctica.</title>
        <authorList>
            <person name="Shivaji S."/>
            <person name="Ray M.K."/>
            <person name="Rao N.S."/>
            <person name="Saiserr L."/>
            <person name="Jagannadham M.V."/>
            <person name="Kumar G.S."/>
            <person name="Reddy G."/>
            <person name="Bhargava P.M."/>
        </authorList>
    </citation>
    <scope>NUCLEOTIDE SEQUENCE [LARGE SCALE GENOMIC DNA]</scope>
    <source>
        <strain evidence="2 3">4BY</strain>
    </source>
</reference>
<dbReference type="OrthoDB" id="6309046at2"/>
<dbReference type="InterPro" id="IPR038732">
    <property type="entry name" value="HpyO/CreE_NAD-binding"/>
</dbReference>
<dbReference type="InterPro" id="IPR036188">
    <property type="entry name" value="FAD/NAD-bd_sf"/>
</dbReference>
<gene>
    <name evidence="2" type="ORF">N180_10020</name>
</gene>
<keyword evidence="3" id="KW-1185">Reference proteome</keyword>
<dbReference type="PANTHER" id="PTHR40254">
    <property type="entry name" value="BLR0577 PROTEIN"/>
    <property type="match status" value="1"/>
</dbReference>
<protein>
    <recommendedName>
        <fullName evidence="1">FAD-dependent urate hydroxylase HpyO/Asp monooxygenase CreE-like FAD/NAD(P)-binding domain-containing protein</fullName>
    </recommendedName>
</protein>
<evidence type="ECO:0000259" key="1">
    <source>
        <dbReference type="Pfam" id="PF13454"/>
    </source>
</evidence>
<dbReference type="Proteomes" id="UP000028007">
    <property type="component" value="Unassembled WGS sequence"/>
</dbReference>